<organism evidence="2">
    <name type="scientific">Anopheles darlingi</name>
    <name type="common">Mosquito</name>
    <dbReference type="NCBI Taxonomy" id="43151"/>
    <lineage>
        <taxon>Eukaryota</taxon>
        <taxon>Metazoa</taxon>
        <taxon>Ecdysozoa</taxon>
        <taxon>Arthropoda</taxon>
        <taxon>Hexapoda</taxon>
        <taxon>Insecta</taxon>
        <taxon>Pterygota</taxon>
        <taxon>Neoptera</taxon>
        <taxon>Endopterygota</taxon>
        <taxon>Diptera</taxon>
        <taxon>Nematocera</taxon>
        <taxon>Culicoidea</taxon>
        <taxon>Culicidae</taxon>
        <taxon>Anophelinae</taxon>
        <taxon>Anopheles</taxon>
    </lineage>
</organism>
<feature type="chain" id="PRO_5014824581" evidence="1">
    <location>
        <begin position="22"/>
        <end position="82"/>
    </location>
</feature>
<dbReference type="EMBL" id="GGFL01014398">
    <property type="protein sequence ID" value="MBW78576.1"/>
    <property type="molecule type" value="Transcribed_RNA"/>
</dbReference>
<keyword evidence="1" id="KW-0732">Signal</keyword>
<protein>
    <submittedName>
        <fullName evidence="2">Putative secreted protein</fullName>
    </submittedName>
</protein>
<evidence type="ECO:0000256" key="1">
    <source>
        <dbReference type="SAM" id="SignalP"/>
    </source>
</evidence>
<reference evidence="2" key="1">
    <citation type="submission" date="2018-01" db="EMBL/GenBank/DDBJ databases">
        <title>An insight into the sialome of Amazonian anophelines.</title>
        <authorList>
            <person name="Ribeiro J.M."/>
            <person name="Scarpassa V."/>
            <person name="Calvo E."/>
        </authorList>
    </citation>
    <scope>NUCLEOTIDE SEQUENCE</scope>
</reference>
<feature type="signal peptide" evidence="1">
    <location>
        <begin position="1"/>
        <end position="21"/>
    </location>
</feature>
<evidence type="ECO:0000313" key="2">
    <source>
        <dbReference type="EMBL" id="MBW78576.1"/>
    </source>
</evidence>
<name>A0A2M4DLX8_ANODA</name>
<dbReference type="AlphaFoldDB" id="A0A2M4DLX8"/>
<sequence>MSSRLSMWAMFFGLISPPLACRKMFHARLSTFMTWFLMSSRNNQSICLRPMSVNRWCLSATSMARLVVTKNRPSRVSSVRSR</sequence>
<accession>A0A2M4DLX8</accession>
<proteinExistence type="predicted"/>